<dbReference type="EMBL" id="PDGH01000027">
    <property type="protein sequence ID" value="POB49705.1"/>
    <property type="molecule type" value="Genomic_DNA"/>
</dbReference>
<feature type="domain" description="Thioredoxin-like fold" evidence="4">
    <location>
        <begin position="49"/>
        <end position="203"/>
    </location>
</feature>
<dbReference type="GO" id="GO:0016853">
    <property type="term" value="F:isomerase activity"/>
    <property type="evidence" value="ECO:0007669"/>
    <property type="project" value="UniProtKB-KW"/>
</dbReference>
<dbReference type="PROSITE" id="PS51257">
    <property type="entry name" value="PROKAR_LIPOPROTEIN"/>
    <property type="match status" value="1"/>
</dbReference>
<reference evidence="5 6" key="1">
    <citation type="journal article" date="2018" name="Front. Microbiol.">
        <title>Phylogeny of Vibrio vulnificus from the Analysis of the Core-Genome: Implications for Intra-Species Taxonomy.</title>
        <authorList>
            <person name="Roig F.J."/>
            <person name="Gonzalez-Candelas F."/>
            <person name="Sanjuan E."/>
            <person name="Fouz B."/>
            <person name="Feil E.J."/>
            <person name="Llorens C."/>
            <person name="Baker-Austin C."/>
            <person name="Oliver J.D."/>
            <person name="Danin-Poleg Y."/>
            <person name="Gibas C.J."/>
            <person name="Kashi Y."/>
            <person name="Gulig P.A."/>
            <person name="Morrison S.S."/>
            <person name="Amaro C."/>
        </authorList>
    </citation>
    <scope>NUCLEOTIDE SEQUENCE [LARGE SCALE GENOMIC DNA]</scope>
    <source>
        <strain evidence="5 6">CECT4608</strain>
    </source>
</reference>
<evidence type="ECO:0000256" key="2">
    <source>
        <dbReference type="ARBA" id="ARBA00023284"/>
    </source>
</evidence>
<dbReference type="Pfam" id="PF13462">
    <property type="entry name" value="Thioredoxin_4"/>
    <property type="match status" value="1"/>
</dbReference>
<protein>
    <submittedName>
        <fullName evidence="5">Thiol-disulfide isomerase</fullName>
    </submittedName>
</protein>
<dbReference type="Gene3D" id="3.40.30.10">
    <property type="entry name" value="Glutaredoxin"/>
    <property type="match status" value="1"/>
</dbReference>
<feature type="signal peptide" evidence="3">
    <location>
        <begin position="1"/>
        <end position="24"/>
    </location>
</feature>
<dbReference type="PANTHER" id="PTHR35891:SF3">
    <property type="entry name" value="THIOL:DISULFIDE INTERCHANGE PROTEIN DSBL"/>
    <property type="match status" value="1"/>
</dbReference>
<evidence type="ECO:0000256" key="3">
    <source>
        <dbReference type="SAM" id="SignalP"/>
    </source>
</evidence>
<keyword evidence="5" id="KW-0413">Isomerase</keyword>
<dbReference type="InterPro" id="IPR036249">
    <property type="entry name" value="Thioredoxin-like_sf"/>
</dbReference>
<dbReference type="PANTHER" id="PTHR35891">
    <property type="entry name" value="THIOL:DISULFIDE INTERCHANGE PROTEIN DSBA"/>
    <property type="match status" value="1"/>
</dbReference>
<evidence type="ECO:0000313" key="5">
    <source>
        <dbReference type="EMBL" id="POB49705.1"/>
    </source>
</evidence>
<evidence type="ECO:0000313" key="6">
    <source>
        <dbReference type="Proteomes" id="UP000237466"/>
    </source>
</evidence>
<name>A0A2S3R7P5_VIBVL</name>
<organism evidence="5 6">
    <name type="scientific">Vibrio vulnificus</name>
    <dbReference type="NCBI Taxonomy" id="672"/>
    <lineage>
        <taxon>Bacteria</taxon>
        <taxon>Pseudomonadati</taxon>
        <taxon>Pseudomonadota</taxon>
        <taxon>Gammaproteobacteria</taxon>
        <taxon>Vibrionales</taxon>
        <taxon>Vibrionaceae</taxon>
        <taxon>Vibrio</taxon>
    </lineage>
</organism>
<evidence type="ECO:0000256" key="1">
    <source>
        <dbReference type="ARBA" id="ARBA00022729"/>
    </source>
</evidence>
<dbReference type="CDD" id="cd03019">
    <property type="entry name" value="DsbA_DsbA"/>
    <property type="match status" value="1"/>
</dbReference>
<dbReference type="PROSITE" id="PS00194">
    <property type="entry name" value="THIOREDOXIN_1"/>
    <property type="match status" value="1"/>
</dbReference>
<dbReference type="InterPro" id="IPR023205">
    <property type="entry name" value="DsbA/DsbL"/>
</dbReference>
<dbReference type="InterPro" id="IPR017937">
    <property type="entry name" value="Thioredoxin_CS"/>
</dbReference>
<keyword evidence="1 3" id="KW-0732">Signal</keyword>
<sequence length="210" mass="23406">MIMLNRIKHISLLLLAALALTACSDNNQPTEGVQYKTLAKSLTSYQLPEVTEVFSLTCGHCRTMESVIPQLQEQTGKTFGKLHVTFNDSAQISAFIFYTAVMQLNDIPDHDFMNELFAAVQMGPEVSGVEKQQALEAAFEKRGLVSPYQLEKAQQEKMFELFQNADEISQVAQINSVPTFIVNGKYQVITSAHQNAEEIGNTIKFLLSKP</sequence>
<dbReference type="Proteomes" id="UP000237466">
    <property type="component" value="Unassembled WGS sequence"/>
</dbReference>
<dbReference type="InterPro" id="IPR012336">
    <property type="entry name" value="Thioredoxin-like_fold"/>
</dbReference>
<proteinExistence type="predicted"/>
<gene>
    <name evidence="5" type="ORF">CRN52_02945</name>
</gene>
<comment type="caution">
    <text evidence="5">The sequence shown here is derived from an EMBL/GenBank/DDBJ whole genome shotgun (WGS) entry which is preliminary data.</text>
</comment>
<dbReference type="AlphaFoldDB" id="A0A2S3R7P5"/>
<dbReference type="SUPFAM" id="SSF52833">
    <property type="entry name" value="Thioredoxin-like"/>
    <property type="match status" value="1"/>
</dbReference>
<feature type="chain" id="PRO_5030055299" evidence="3">
    <location>
        <begin position="25"/>
        <end position="210"/>
    </location>
</feature>
<evidence type="ECO:0000259" key="4">
    <source>
        <dbReference type="Pfam" id="PF13462"/>
    </source>
</evidence>
<keyword evidence="2" id="KW-0676">Redox-active center</keyword>
<dbReference type="InterPro" id="IPR050824">
    <property type="entry name" value="Thiol_disulfide_DsbA"/>
</dbReference>
<accession>A0A2S3R7P5</accession>